<keyword evidence="2" id="KW-0560">Oxidoreductase</keyword>
<dbReference type="EMBL" id="CAESAI010000002">
    <property type="protein sequence ID" value="CAB4330752.1"/>
    <property type="molecule type" value="Genomic_DNA"/>
</dbReference>
<comment type="similarity">
    <text evidence="1">Belongs to the short-chain dehydrogenases/reductases (SDR) family.</text>
</comment>
<dbReference type="EMBL" id="CAFBQG010000049">
    <property type="protein sequence ID" value="CAB5047545.1"/>
    <property type="molecule type" value="Genomic_DNA"/>
</dbReference>
<reference evidence="4" key="1">
    <citation type="submission" date="2020-05" db="EMBL/GenBank/DDBJ databases">
        <authorList>
            <person name="Chiriac C."/>
            <person name="Salcher M."/>
            <person name="Ghai R."/>
            <person name="Kavagutti S V."/>
        </authorList>
    </citation>
    <scope>NUCLEOTIDE SEQUENCE</scope>
</reference>
<evidence type="ECO:0000313" key="8">
    <source>
        <dbReference type="EMBL" id="CAB5047545.1"/>
    </source>
</evidence>
<gene>
    <name evidence="5" type="ORF">UFOPK2648_00524</name>
    <name evidence="6" type="ORF">UFOPK3037_00212</name>
    <name evidence="3" type="ORF">UFOPK3406_00160</name>
    <name evidence="4" type="ORF">UFOPK3925_00795</name>
    <name evidence="7" type="ORF">UFOPK4097_00431</name>
    <name evidence="8" type="ORF">UFOPK4301_00545</name>
</gene>
<dbReference type="PRINTS" id="PR00081">
    <property type="entry name" value="GDHRDH"/>
</dbReference>
<evidence type="ECO:0000313" key="4">
    <source>
        <dbReference type="EMBL" id="CAB4338727.1"/>
    </source>
</evidence>
<evidence type="ECO:0000313" key="5">
    <source>
        <dbReference type="EMBL" id="CAB4704787.1"/>
    </source>
</evidence>
<proteinExistence type="inferred from homology"/>
<evidence type="ECO:0000313" key="3">
    <source>
        <dbReference type="EMBL" id="CAB4330752.1"/>
    </source>
</evidence>
<dbReference type="AlphaFoldDB" id="A0A6J5ZCE5"/>
<dbReference type="PANTHER" id="PTHR43639">
    <property type="entry name" value="OXIDOREDUCTASE, SHORT-CHAIN DEHYDROGENASE/REDUCTASE FAMILY (AFU_ORTHOLOGUE AFUA_5G02870)"/>
    <property type="match status" value="1"/>
</dbReference>
<dbReference type="EMBL" id="CAEZYC010000020">
    <property type="protein sequence ID" value="CAB4704787.1"/>
    <property type="molecule type" value="Genomic_DNA"/>
</dbReference>
<dbReference type="Pfam" id="PF13561">
    <property type="entry name" value="adh_short_C2"/>
    <property type="match status" value="1"/>
</dbReference>
<dbReference type="InterPro" id="IPR036291">
    <property type="entry name" value="NAD(P)-bd_dom_sf"/>
</dbReference>
<protein>
    <submittedName>
        <fullName evidence="4">Unannotated protein</fullName>
    </submittedName>
</protein>
<dbReference type="SUPFAM" id="SSF51735">
    <property type="entry name" value="NAD(P)-binding Rossmann-fold domains"/>
    <property type="match status" value="1"/>
</dbReference>
<dbReference type="EMBL" id="CAFAAO010000002">
    <property type="protein sequence ID" value="CAB4794967.1"/>
    <property type="molecule type" value="Genomic_DNA"/>
</dbReference>
<dbReference type="EMBL" id="CAFBPK010000004">
    <property type="protein sequence ID" value="CAB5012875.1"/>
    <property type="molecule type" value="Genomic_DNA"/>
</dbReference>
<organism evidence="4">
    <name type="scientific">freshwater metagenome</name>
    <dbReference type="NCBI Taxonomy" id="449393"/>
    <lineage>
        <taxon>unclassified sequences</taxon>
        <taxon>metagenomes</taxon>
        <taxon>ecological metagenomes</taxon>
    </lineage>
</organism>
<sequence length="226" mass="24618">MNRVAVFGSSGALGSTISNDFENLGFDSVRLTSSSSKENLVSTLDENWVEVLTKPGKLDAAVWAQGFNQSDNISEFSIDVFNKHLDANVSYILDTVHKLIAADAFTNRARIVILSSIWQESSKANKLSYMVSKSALKGLVTSLCLDLGHKGISVNAVLPGVTDSPMTHRNLSSEQIAHVVDETPLNILPRIEEVSKTVTWLASTDSSGINGQFITVDNGWTRYRNV</sequence>
<evidence type="ECO:0000256" key="1">
    <source>
        <dbReference type="ARBA" id="ARBA00006484"/>
    </source>
</evidence>
<evidence type="ECO:0000256" key="2">
    <source>
        <dbReference type="ARBA" id="ARBA00023002"/>
    </source>
</evidence>
<evidence type="ECO:0000313" key="6">
    <source>
        <dbReference type="EMBL" id="CAB4794967.1"/>
    </source>
</evidence>
<evidence type="ECO:0000313" key="7">
    <source>
        <dbReference type="EMBL" id="CAB5012875.1"/>
    </source>
</evidence>
<dbReference type="InterPro" id="IPR002347">
    <property type="entry name" value="SDR_fam"/>
</dbReference>
<dbReference type="EMBL" id="CAESAD010000004">
    <property type="protein sequence ID" value="CAB4338727.1"/>
    <property type="molecule type" value="Genomic_DNA"/>
</dbReference>
<dbReference type="CDD" id="cd05233">
    <property type="entry name" value="SDR_c"/>
    <property type="match status" value="1"/>
</dbReference>
<dbReference type="Gene3D" id="3.40.50.720">
    <property type="entry name" value="NAD(P)-binding Rossmann-like Domain"/>
    <property type="match status" value="1"/>
</dbReference>
<name>A0A6J5ZCE5_9ZZZZ</name>
<dbReference type="GO" id="GO:0016491">
    <property type="term" value="F:oxidoreductase activity"/>
    <property type="evidence" value="ECO:0007669"/>
    <property type="project" value="UniProtKB-KW"/>
</dbReference>
<dbReference type="PANTHER" id="PTHR43639:SF1">
    <property type="entry name" value="SHORT-CHAIN DEHYDROGENASE_REDUCTASE FAMILY PROTEIN"/>
    <property type="match status" value="1"/>
</dbReference>
<accession>A0A6J5ZCE5</accession>